<dbReference type="AlphaFoldDB" id="A0A1L9QW65"/>
<dbReference type="STRING" id="1925591.BI308_04080"/>
<evidence type="ECO:0000256" key="1">
    <source>
        <dbReference type="ARBA" id="ARBA00004141"/>
    </source>
</evidence>
<dbReference type="GO" id="GO:0015979">
    <property type="term" value="P:photosynthesis"/>
    <property type="evidence" value="ECO:0007669"/>
    <property type="project" value="UniProtKB-UniRule"/>
</dbReference>
<keyword evidence="7 11" id="KW-1133">Transmembrane helix</keyword>
<evidence type="ECO:0000313" key="14">
    <source>
        <dbReference type="Proteomes" id="UP000183940"/>
    </source>
</evidence>
<dbReference type="SUPFAM" id="SSF81568">
    <property type="entry name" value="Photosystem I reaction center subunit XI, PsaL"/>
    <property type="match status" value="1"/>
</dbReference>
<evidence type="ECO:0000256" key="6">
    <source>
        <dbReference type="ARBA" id="ARBA00022836"/>
    </source>
</evidence>
<evidence type="ECO:0000259" key="12">
    <source>
        <dbReference type="Pfam" id="PF02605"/>
    </source>
</evidence>
<evidence type="ECO:0000256" key="9">
    <source>
        <dbReference type="ARBA" id="ARBA00032768"/>
    </source>
</evidence>
<dbReference type="PANTHER" id="PTHR34803">
    <property type="entry name" value="PHOTOSYSTEM I REACTION CENTER SUBUNIT XI, CHLOROPLASTIC"/>
    <property type="match status" value="1"/>
</dbReference>
<dbReference type="Gene3D" id="1.20.1240.10">
    <property type="entry name" value="Photosystem I PsaL, reaction centre subunit XI"/>
    <property type="match status" value="1"/>
</dbReference>
<evidence type="ECO:0000256" key="8">
    <source>
        <dbReference type="ARBA" id="ARBA00023136"/>
    </source>
</evidence>
<dbReference type="InterPro" id="IPR036592">
    <property type="entry name" value="PSI_PsaL_sf"/>
</dbReference>
<dbReference type="InterPro" id="IPR003757">
    <property type="entry name" value="PSI_PsaL"/>
</dbReference>
<comment type="caution">
    <text evidence="13">The sequence shown here is derived from an EMBL/GenBank/DDBJ whole genome shotgun (WGS) entry which is preliminary data.</text>
</comment>
<evidence type="ECO:0000313" key="13">
    <source>
        <dbReference type="EMBL" id="OJJ26879.1"/>
    </source>
</evidence>
<keyword evidence="11" id="KW-0793">Thylakoid</keyword>
<organism evidence="13 14">
    <name type="scientific">Roseofilum reptotaenium AO1-A</name>
    <dbReference type="NCBI Taxonomy" id="1925591"/>
    <lineage>
        <taxon>Bacteria</taxon>
        <taxon>Bacillati</taxon>
        <taxon>Cyanobacteriota</taxon>
        <taxon>Cyanophyceae</taxon>
        <taxon>Desertifilales</taxon>
        <taxon>Desertifilaceae</taxon>
        <taxon>Roseofilum</taxon>
    </lineage>
</organism>
<keyword evidence="5 11" id="KW-0812">Transmembrane</keyword>
<dbReference type="GO" id="GO:0031676">
    <property type="term" value="C:plasma membrane-derived thylakoid membrane"/>
    <property type="evidence" value="ECO:0007669"/>
    <property type="project" value="UniProtKB-SubCell"/>
</dbReference>
<keyword evidence="6 11" id="KW-0603">Photosystem I</keyword>
<dbReference type="EMBL" id="MLAW01000004">
    <property type="protein sequence ID" value="OJJ26879.1"/>
    <property type="molecule type" value="Genomic_DNA"/>
</dbReference>
<gene>
    <name evidence="11" type="primary">psaL</name>
    <name evidence="13" type="ORF">BI308_04080</name>
</gene>
<feature type="domain" description="Photosystem I PsaL reaction centre subunit XI" evidence="12">
    <location>
        <begin position="10"/>
        <end position="152"/>
    </location>
</feature>
<dbReference type="GO" id="GO:0009538">
    <property type="term" value="C:photosystem I reaction center"/>
    <property type="evidence" value="ECO:0007669"/>
    <property type="project" value="InterPro"/>
</dbReference>
<evidence type="ECO:0000256" key="2">
    <source>
        <dbReference type="ARBA" id="ARBA00008820"/>
    </source>
</evidence>
<dbReference type="HAMAP" id="MF_00447">
    <property type="entry name" value="PSI_PsaL"/>
    <property type="match status" value="1"/>
</dbReference>
<evidence type="ECO:0000256" key="3">
    <source>
        <dbReference type="ARBA" id="ARBA00019514"/>
    </source>
</evidence>
<comment type="similarity">
    <text evidence="2 11">Belongs to the PsaL family.</text>
</comment>
<accession>A0A1L9QW65</accession>
<evidence type="ECO:0000256" key="7">
    <source>
        <dbReference type="ARBA" id="ARBA00022989"/>
    </source>
</evidence>
<keyword evidence="8 11" id="KW-0472">Membrane</keyword>
<evidence type="ECO:0000256" key="5">
    <source>
        <dbReference type="ARBA" id="ARBA00022692"/>
    </source>
</evidence>
<evidence type="ECO:0000256" key="10">
    <source>
        <dbReference type="ARBA" id="ARBA00033437"/>
    </source>
</evidence>
<feature type="transmembrane region" description="Helical" evidence="11">
    <location>
        <begin position="131"/>
        <end position="150"/>
    </location>
</feature>
<sequence length="169" mass="17879">MADSRDIEMIAAYGGNPEVGHLSTPVSDSAFTRAFIGNLPAYRKGLSASRRGLEVGMAHGYFLYGPFVVLGPLRETELANLAGLLATIGLISILTIALSLHGAADVKYPPVESATPSAPSNLWDKDGWGDFASSFFLGACGGAFFAYFLCLTPHLAPLQEVVNKIWSVG</sequence>
<comment type="subcellular location">
    <subcellularLocation>
        <location evidence="11">Cellular thylakoid membrane</location>
        <topology evidence="11">Multi-pass membrane protein</topology>
    </subcellularLocation>
    <subcellularLocation>
        <location evidence="1">Membrane</location>
        <topology evidence="1">Multi-pass membrane protein</topology>
    </subcellularLocation>
</comment>
<dbReference type="Pfam" id="PF02605">
    <property type="entry name" value="PsaL"/>
    <property type="match status" value="1"/>
</dbReference>
<dbReference type="InterPro" id="IPR022980">
    <property type="entry name" value="PSI_suXI"/>
</dbReference>
<keyword evidence="14" id="KW-1185">Reference proteome</keyword>
<dbReference type="PANTHER" id="PTHR34803:SF2">
    <property type="entry name" value="PHOTOSYSTEM I REACTION CENTER SUBUNIT XI, CHLOROPLASTIC"/>
    <property type="match status" value="1"/>
</dbReference>
<evidence type="ECO:0000256" key="11">
    <source>
        <dbReference type="HAMAP-Rule" id="MF_00447"/>
    </source>
</evidence>
<reference evidence="13" key="1">
    <citation type="submission" date="2016-10" db="EMBL/GenBank/DDBJ databases">
        <title>CRISPR-Cas defence system in Roseofilum reptotaenium: evidence of a bacteriophage-cyanobacterium arms race in the coral black band disease.</title>
        <authorList>
            <person name="Buerger P."/>
            <person name="Wood-Charlson E.M."/>
            <person name="Weynberg K.D."/>
            <person name="Willis B."/>
            <person name="Van Oppen M.J."/>
        </authorList>
    </citation>
    <scope>NUCLEOTIDE SEQUENCE [LARGE SCALE GENOMIC DNA]</scope>
    <source>
        <strain evidence="13">AO1-A</strain>
    </source>
</reference>
<feature type="transmembrane region" description="Helical" evidence="11">
    <location>
        <begin position="78"/>
        <end position="100"/>
    </location>
</feature>
<evidence type="ECO:0000256" key="4">
    <source>
        <dbReference type="ARBA" id="ARBA00022531"/>
    </source>
</evidence>
<proteinExistence type="inferred from homology"/>
<keyword evidence="4 11" id="KW-0602">Photosynthesis</keyword>
<name>A0A1L9QW65_9CYAN</name>
<protein>
    <recommendedName>
        <fullName evidence="3 11">Photosystem I reaction center subunit XI</fullName>
    </recommendedName>
    <alternativeName>
        <fullName evidence="9 11">PSI subunit V</fullName>
    </alternativeName>
    <alternativeName>
        <fullName evidence="10 11">PSI-L</fullName>
    </alternativeName>
</protein>
<dbReference type="Proteomes" id="UP000183940">
    <property type="component" value="Unassembled WGS sequence"/>
</dbReference>